<dbReference type="SUPFAM" id="SSF75005">
    <property type="entry name" value="Arabinanase/levansucrase/invertase"/>
    <property type="match status" value="1"/>
</dbReference>
<dbReference type="PANTHER" id="PTHR42812">
    <property type="entry name" value="BETA-XYLOSIDASE"/>
    <property type="match status" value="1"/>
</dbReference>
<evidence type="ECO:0000256" key="4">
    <source>
        <dbReference type="RuleBase" id="RU361187"/>
    </source>
</evidence>
<evidence type="ECO:0000256" key="3">
    <source>
        <dbReference type="ARBA" id="ARBA00023295"/>
    </source>
</evidence>
<dbReference type="SUPFAM" id="SSF49899">
    <property type="entry name" value="Concanavalin A-like lectins/glucanases"/>
    <property type="match status" value="1"/>
</dbReference>
<keyword evidence="7" id="KW-1185">Reference proteome</keyword>
<dbReference type="InterPro" id="IPR006710">
    <property type="entry name" value="Glyco_hydro_43"/>
</dbReference>
<keyword evidence="2 4" id="KW-0378">Hydrolase</keyword>
<dbReference type="InterPro" id="IPR023296">
    <property type="entry name" value="Glyco_hydro_beta-prop_sf"/>
</dbReference>
<reference evidence="6 7" key="1">
    <citation type="submission" date="2024-04" db="EMBL/GenBank/DDBJ databases">
        <title>Defined microbial consortia suppress multidrug-resistant proinflammatory Enterobacteriaceae via ecological control.</title>
        <authorList>
            <person name="Furuichi M."/>
            <person name="Kawaguchi T."/>
            <person name="Pust M."/>
            <person name="Yasuma K."/>
            <person name="Plichta D."/>
            <person name="Hasegawa N."/>
            <person name="Ohya T."/>
            <person name="Bhattarai S."/>
            <person name="Sasajima S."/>
            <person name="Aoto Y."/>
            <person name="Tuganbaev T."/>
            <person name="Yaginuma M."/>
            <person name="Ueda M."/>
            <person name="Okahashi N."/>
            <person name="Amafuji K."/>
            <person name="Kiridooshi Y."/>
            <person name="Sugita K."/>
            <person name="Strazar M."/>
            <person name="Skelly A."/>
            <person name="Suda W."/>
            <person name="Hattori M."/>
            <person name="Nakamoto N."/>
            <person name="Caballero S."/>
            <person name="Norman J."/>
            <person name="Olle B."/>
            <person name="Tanoue T."/>
            <person name="Arita M."/>
            <person name="Bucci V."/>
            <person name="Atarashi K."/>
            <person name="Xavier R."/>
            <person name="Honda K."/>
        </authorList>
    </citation>
    <scope>NUCLEOTIDE SEQUENCE [LARGE SCALE GENOMIC DNA]</scope>
    <source>
        <strain evidence="7">k34-0107-D12</strain>
    </source>
</reference>
<dbReference type="Pfam" id="PF04616">
    <property type="entry name" value="Glyco_hydro_43"/>
    <property type="match status" value="1"/>
</dbReference>
<gene>
    <name evidence="6" type="ORF">K340107D12_52910</name>
</gene>
<proteinExistence type="inferred from homology"/>
<dbReference type="InterPro" id="IPR051795">
    <property type="entry name" value="Glycosyl_Hydrlase_43"/>
</dbReference>
<dbReference type="CDD" id="cd18617">
    <property type="entry name" value="GH43_XynB-like"/>
    <property type="match status" value="1"/>
</dbReference>
<evidence type="ECO:0000313" key="7">
    <source>
        <dbReference type="Proteomes" id="UP001600941"/>
    </source>
</evidence>
<evidence type="ECO:0000313" key="6">
    <source>
        <dbReference type="EMBL" id="GAA6502475.1"/>
    </source>
</evidence>
<sequence>MMKYNNPIIKGFHPDPSICRVGKDYYLVTSTFEYFPGIPVYHSVDLINWELIGHCIDRPEQLPMEISKASGGIWAPTIRYHDGTFYVTATFSEKGNFIVHSKSPAGGYSAPVWTEMNGIDPSMFFEDGEMYYCANDWGREIEDPEGISVARMDPLTGKVKGDIKRIWTGTGNGWLEAPHIYHIGEYYYLFAAEGGSGWGHMVTTARSRSIWGRYEPCPHNPILTNRNDTSKQVLESGHADLIQDAEGNYYIVHLAIRPCIGSKTNLGRETFLTPLKKEDGWFYIEGGKAKLQEEICKTVEQRKTNAVEADFSKKEWEKEWLFIGTPVQENYSRGNGELTLRPSGEKLQDGQMGVTFAAMRQPDFECEIQTSLECHGNDIASGLAAYLAPGYLYRIYLSCEAGERYVVVEKFAEDFHQIVYREKVVCKEIGFTMRADKNKYMFSYTINGNTINAAECSVRFLCTGIPNRCFTGTVVGVFAEGDKRESASIRKFVVR</sequence>
<dbReference type="PANTHER" id="PTHR42812:SF12">
    <property type="entry name" value="BETA-XYLOSIDASE-RELATED"/>
    <property type="match status" value="1"/>
</dbReference>
<name>A0ABQ0C131_9FIRM</name>
<evidence type="ECO:0000259" key="5">
    <source>
        <dbReference type="Pfam" id="PF17851"/>
    </source>
</evidence>
<organism evidence="6 7">
    <name type="scientific">Blautia parvula</name>
    <dbReference type="NCBI Taxonomy" id="2877527"/>
    <lineage>
        <taxon>Bacteria</taxon>
        <taxon>Bacillati</taxon>
        <taxon>Bacillota</taxon>
        <taxon>Clostridia</taxon>
        <taxon>Lachnospirales</taxon>
        <taxon>Lachnospiraceae</taxon>
        <taxon>Blautia</taxon>
    </lineage>
</organism>
<dbReference type="InterPro" id="IPR041542">
    <property type="entry name" value="GH43_C2"/>
</dbReference>
<dbReference type="EMBL" id="BAABZQ010000001">
    <property type="protein sequence ID" value="GAA6502475.1"/>
    <property type="molecule type" value="Genomic_DNA"/>
</dbReference>
<keyword evidence="3 4" id="KW-0326">Glycosidase</keyword>
<dbReference type="Gene3D" id="2.60.120.200">
    <property type="match status" value="1"/>
</dbReference>
<dbReference type="InterPro" id="IPR013320">
    <property type="entry name" value="ConA-like_dom_sf"/>
</dbReference>
<dbReference type="Gene3D" id="2.115.10.20">
    <property type="entry name" value="Glycosyl hydrolase domain, family 43"/>
    <property type="match status" value="1"/>
</dbReference>
<comment type="similarity">
    <text evidence="1 4">Belongs to the glycosyl hydrolase 43 family.</text>
</comment>
<dbReference type="GO" id="GO:0016787">
    <property type="term" value="F:hydrolase activity"/>
    <property type="evidence" value="ECO:0007669"/>
    <property type="project" value="UniProtKB-KW"/>
</dbReference>
<dbReference type="Pfam" id="PF17851">
    <property type="entry name" value="GH43_C2"/>
    <property type="match status" value="1"/>
</dbReference>
<dbReference type="Proteomes" id="UP001600941">
    <property type="component" value="Unassembled WGS sequence"/>
</dbReference>
<evidence type="ECO:0000256" key="2">
    <source>
        <dbReference type="ARBA" id="ARBA00022801"/>
    </source>
</evidence>
<feature type="domain" description="Beta-xylosidase C-terminal Concanavalin A-like" evidence="5">
    <location>
        <begin position="309"/>
        <end position="485"/>
    </location>
</feature>
<comment type="caution">
    <text evidence="6">The sequence shown here is derived from an EMBL/GenBank/DDBJ whole genome shotgun (WGS) entry which is preliminary data.</text>
</comment>
<protein>
    <submittedName>
        <fullName evidence="6">Glycoside hydrolase family 43 protein</fullName>
    </submittedName>
</protein>
<dbReference type="RefSeq" id="WP_227211373.1">
    <property type="nucleotide sequence ID" value="NZ_BAABZQ010000001.1"/>
</dbReference>
<accession>A0ABQ0C131</accession>
<evidence type="ECO:0000256" key="1">
    <source>
        <dbReference type="ARBA" id="ARBA00009865"/>
    </source>
</evidence>